<feature type="transmembrane region" description="Helical" evidence="1">
    <location>
        <begin position="92"/>
        <end position="111"/>
    </location>
</feature>
<keyword evidence="1" id="KW-0812">Transmembrane</keyword>
<dbReference type="EMBL" id="JJQH01000079">
    <property type="protein sequence ID" value="KKH41125.1"/>
    <property type="molecule type" value="Genomic_DNA"/>
</dbReference>
<evidence type="ECO:0000256" key="1">
    <source>
        <dbReference type="SAM" id="Phobius"/>
    </source>
</evidence>
<feature type="transmembrane region" description="Helical" evidence="1">
    <location>
        <begin position="131"/>
        <end position="156"/>
    </location>
</feature>
<feature type="non-terminal residue" evidence="2">
    <location>
        <position position="265"/>
    </location>
</feature>
<proteinExistence type="predicted"/>
<organism evidence="2 3">
    <name type="scientific">Methanosarcina mazei</name>
    <name type="common">Methanosarcina frisia</name>
    <dbReference type="NCBI Taxonomy" id="2209"/>
    <lineage>
        <taxon>Archaea</taxon>
        <taxon>Methanobacteriati</taxon>
        <taxon>Methanobacteriota</taxon>
        <taxon>Stenosarchaea group</taxon>
        <taxon>Methanomicrobia</taxon>
        <taxon>Methanosarcinales</taxon>
        <taxon>Methanosarcinaceae</taxon>
        <taxon>Methanosarcina</taxon>
    </lineage>
</organism>
<comment type="caution">
    <text evidence="2">The sequence shown here is derived from an EMBL/GenBank/DDBJ whole genome shotgun (WGS) entry which is preliminary data.</text>
</comment>
<feature type="transmembrane region" description="Helical" evidence="1">
    <location>
        <begin position="17"/>
        <end position="34"/>
    </location>
</feature>
<feature type="transmembrane region" description="Helical" evidence="1">
    <location>
        <begin position="210"/>
        <end position="233"/>
    </location>
</feature>
<sequence>MKENGSTQEKALKVKRLVSYLLPAIIFSVALWTLDKQMEQLGLSYILKSIASVPLSQIGIAILLTFLSYAALTGYDYLASRHINRTLPYKQVARISFISTSISYTAGFNFLTGGSLRYRLYSGYGLSLAQIWEIIVFCISTFWIGFFFITGLLFTFYPLKLSEYAPEFPVPLNLAGILLLLLLAAYFYLSFKKHELELKGYKIRIPEPKIALMQLGLSSGDYLLPGSIIYLLLPANPQITLLHVLVFFALAQLIGLISTCLLYTS</sequence>
<dbReference type="PATRIC" id="fig|2209.51.peg.3711"/>
<keyword evidence="1" id="KW-1133">Transmembrane helix</keyword>
<feature type="transmembrane region" description="Helical" evidence="1">
    <location>
        <begin position="46"/>
        <end position="72"/>
    </location>
</feature>
<dbReference type="Proteomes" id="UP000034021">
    <property type="component" value="Unassembled WGS sequence"/>
</dbReference>
<dbReference type="AlphaFoldDB" id="A0A0F8NJF5"/>
<protein>
    <submittedName>
        <fullName evidence="2">Uncharacterized protein</fullName>
    </submittedName>
</protein>
<accession>A0A0F8NJF5</accession>
<gene>
    <name evidence="2" type="ORF">DU50_17250</name>
</gene>
<name>A0A0F8NJF5_METMZ</name>
<keyword evidence="1" id="KW-0472">Membrane</keyword>
<feature type="transmembrane region" description="Helical" evidence="1">
    <location>
        <begin position="168"/>
        <end position="189"/>
    </location>
</feature>
<evidence type="ECO:0000313" key="3">
    <source>
        <dbReference type="Proteomes" id="UP000034021"/>
    </source>
</evidence>
<reference evidence="2 3" key="1">
    <citation type="journal article" date="2015" name="ISME J.">
        <title>Genomic and phenotypic differentiation among Methanosarcina mazei populations from Columbia River sediment.</title>
        <authorList>
            <person name="Youngblut N.D."/>
            <person name="Wirth J.S."/>
            <person name="Henriksen J.R."/>
            <person name="Smith M."/>
            <person name="Simon H."/>
            <person name="Metcalf W.W."/>
            <person name="Whitaker R.J."/>
        </authorList>
    </citation>
    <scope>NUCLEOTIDE SEQUENCE [LARGE SCALE GENOMIC DNA]</scope>
    <source>
        <strain evidence="2 3">1.H.A.1A.3</strain>
    </source>
</reference>
<feature type="transmembrane region" description="Helical" evidence="1">
    <location>
        <begin position="239"/>
        <end position="263"/>
    </location>
</feature>
<evidence type="ECO:0000313" key="2">
    <source>
        <dbReference type="EMBL" id="KKH41125.1"/>
    </source>
</evidence>